<dbReference type="GO" id="GO:0007189">
    <property type="term" value="P:adenylate cyclase-activating G protein-coupled receptor signaling pathway"/>
    <property type="evidence" value="ECO:0007669"/>
    <property type="project" value="TreeGrafter"/>
</dbReference>
<evidence type="ECO:0000256" key="7">
    <source>
        <dbReference type="SAM" id="MobiDB-lite"/>
    </source>
</evidence>
<dbReference type="PANTHER" id="PTHR12011:SF470">
    <property type="entry name" value="ADHESION G PROTEIN-COUPLED RECEPTOR L2-LIKE"/>
    <property type="match status" value="1"/>
</dbReference>
<feature type="transmembrane region" description="Helical" evidence="8">
    <location>
        <begin position="824"/>
        <end position="847"/>
    </location>
</feature>
<evidence type="ECO:0000256" key="8">
    <source>
        <dbReference type="SAM" id="Phobius"/>
    </source>
</evidence>
<keyword evidence="4 8" id="KW-0472">Membrane</keyword>
<feature type="transmembrane region" description="Helical" evidence="8">
    <location>
        <begin position="681"/>
        <end position="702"/>
    </location>
</feature>
<feature type="region of interest" description="Disordered" evidence="7">
    <location>
        <begin position="925"/>
        <end position="961"/>
    </location>
</feature>
<dbReference type="GO" id="GO:0005886">
    <property type="term" value="C:plasma membrane"/>
    <property type="evidence" value="ECO:0007669"/>
    <property type="project" value="TreeGrafter"/>
</dbReference>
<evidence type="ECO:0000256" key="9">
    <source>
        <dbReference type="SAM" id="SignalP"/>
    </source>
</evidence>
<dbReference type="Gene3D" id="2.20.100.10">
    <property type="entry name" value="Thrombospondin type-1 (TSP1) repeat"/>
    <property type="match status" value="1"/>
</dbReference>
<dbReference type="PROSITE" id="PS50261">
    <property type="entry name" value="G_PROTEIN_RECEP_F2_4"/>
    <property type="match status" value="1"/>
</dbReference>
<dbReference type="AlphaFoldDB" id="A0A7D9I8R7"/>
<dbReference type="SMART" id="SM00209">
    <property type="entry name" value="TSP1"/>
    <property type="match status" value="1"/>
</dbReference>
<dbReference type="SUPFAM" id="SSF49854">
    <property type="entry name" value="Spermadhesin, CUB domain"/>
    <property type="match status" value="1"/>
</dbReference>
<dbReference type="SMART" id="SM00303">
    <property type="entry name" value="GPS"/>
    <property type="match status" value="1"/>
</dbReference>
<evidence type="ECO:0000259" key="11">
    <source>
        <dbReference type="PROSITE" id="PS50024"/>
    </source>
</evidence>
<comment type="caution">
    <text evidence="6">Lacks conserved residue(s) required for the propagation of feature annotation.</text>
</comment>
<evidence type="ECO:0000259" key="12">
    <source>
        <dbReference type="PROSITE" id="PS50221"/>
    </source>
</evidence>
<comment type="subcellular location">
    <subcellularLocation>
        <location evidence="1">Membrane</location>
        <topology evidence="1">Multi-pass membrane protein</topology>
    </subcellularLocation>
</comment>
<dbReference type="InterPro" id="IPR035914">
    <property type="entry name" value="Sperma_CUB_dom_sf"/>
</dbReference>
<dbReference type="PROSITE" id="PS50024">
    <property type="entry name" value="SEA"/>
    <property type="match status" value="1"/>
</dbReference>
<sequence>MDMCISSSPHCPWKQLGVKLLIVFTLSTLGTDNSYGMAIAAPENNIEKLITNTSGLTPQEETFLVDTIEGIISDTKKTWYPNSFSPSEDNSYSDASDGQRVVQLQSLANTGMKVIDRIDERLKKIEEEKRMKLGRWGFLEDMDDTPYRISTNSHDLVFEIEKYDCLKNEGTFLPSNPSKDVSGSLWMQYTDSVYVPFNCPKIPDFDREQAAKEHQRLMARLRRTKRASDGQTTIVQVNLTITDKTFQKTLYNQTSSDYMDITRKLTVEINKIFNGMGTYKGVNDFSYRPGSVIATFHIETTESNPVLFVKTKLIDGIIGNGTFGSFMVDKDLLKVGEFKFENAHYGKWGEWGQCSKSCGTGSQSRSRSCNSTVPLACAHEGPAVETQECYIEYCSNECTREFTGERGNFSSPVVDGLYPRNADCVWTIKVDDNHTVVVQFEEFNLEKDKKCKYDYVAFYDGAVSPGDYDRAELLRFCGNSTPPHSYPAYGYPINSSSSAITVRFKTDSTKERLGFTAIWHKVLKYHLRITNVKPQYVTAMSFIYNPWSIMKSAAIPLGKATTCPKSGSDDSCYFPGKHNVISRIISVFLSREIEITASDPVVIKFEHILDETMFPEAYMGRKTCVTWDNNLKSPQTGAWTKRDCLTSFSNLTHTVCKCLHTGMFAVLGDMKPPPKDLHIKANIYLCCAVFLILVIATIHSLATKEKTTTGELFHLFEAIGSGFLLVIFLIGAHVPAEKELCGFLAFFLYYLVLSQFTWMLLTVLWMQNFLRRLLSENVRLRTIYFVLGWGVPIVLAGVAGKIDIDKNGHEDNVCWVSISGVGTVWGYGAPVFAMFIVNVIILVYLLLPMAKAKFYHDKLRPRIVKEFLVMLSFIVTGCLAVKVTLDDKFSNQYFFCIFLTLQGALNYNVCHESTELFWRKEEVKTEGEGEKEETNETTEKVKTEEMEQKEKENQQQQQPRMTVKTLKNLNIYKENGVFVIEA</sequence>
<dbReference type="InterPro" id="IPR036364">
    <property type="entry name" value="SEA_dom_sf"/>
</dbReference>
<dbReference type="Gene3D" id="2.60.120.290">
    <property type="entry name" value="Spermadhesin, CUB domain"/>
    <property type="match status" value="1"/>
</dbReference>
<dbReference type="InterPro" id="IPR057244">
    <property type="entry name" value="GAIN_B"/>
</dbReference>
<keyword evidence="3 8" id="KW-1133">Transmembrane helix</keyword>
<feature type="domain" description="SEA" evidence="11">
    <location>
        <begin position="231"/>
        <end position="340"/>
    </location>
</feature>
<dbReference type="PROSITE" id="PS50092">
    <property type="entry name" value="TSP1"/>
    <property type="match status" value="1"/>
</dbReference>
<proteinExistence type="predicted"/>
<keyword evidence="15" id="KW-1185">Reference proteome</keyword>
<dbReference type="InterPro" id="IPR000203">
    <property type="entry name" value="GPS"/>
</dbReference>
<feature type="transmembrane region" description="Helical" evidence="8">
    <location>
        <begin position="782"/>
        <end position="804"/>
    </location>
</feature>
<name>A0A7D9I8R7_PARCT</name>
<dbReference type="EMBL" id="CACRXK020003679">
    <property type="protein sequence ID" value="CAB3999824.1"/>
    <property type="molecule type" value="Genomic_DNA"/>
</dbReference>
<dbReference type="PANTHER" id="PTHR12011">
    <property type="entry name" value="ADHESION G-PROTEIN COUPLED RECEPTOR"/>
    <property type="match status" value="1"/>
</dbReference>
<keyword evidence="9" id="KW-0732">Signal</keyword>
<evidence type="ECO:0000313" key="15">
    <source>
        <dbReference type="Proteomes" id="UP001152795"/>
    </source>
</evidence>
<dbReference type="InterPro" id="IPR017981">
    <property type="entry name" value="GPCR_2-like_7TM"/>
</dbReference>
<gene>
    <name evidence="14" type="ORF">PACLA_8A064047</name>
</gene>
<dbReference type="SMART" id="SM00042">
    <property type="entry name" value="CUB"/>
    <property type="match status" value="1"/>
</dbReference>
<dbReference type="InterPro" id="IPR000859">
    <property type="entry name" value="CUB_dom"/>
</dbReference>
<accession>A0A7D9I8R7</accession>
<dbReference type="InterPro" id="IPR000082">
    <property type="entry name" value="SEA_dom"/>
</dbReference>
<feature type="domain" description="CUB" evidence="10">
    <location>
        <begin position="398"/>
        <end position="522"/>
    </location>
</feature>
<dbReference type="InterPro" id="IPR000884">
    <property type="entry name" value="TSP1_rpt"/>
</dbReference>
<dbReference type="SUPFAM" id="SSF82895">
    <property type="entry name" value="TSP-1 type 1 repeat"/>
    <property type="match status" value="1"/>
</dbReference>
<feature type="domain" description="G-protein coupled receptors family 2 profile 2" evidence="13">
    <location>
        <begin position="677"/>
        <end position="843"/>
    </location>
</feature>
<protein>
    <submittedName>
        <fullName evidence="14">Cadherin EGF LAG seven-pass G-type receptor 1</fullName>
    </submittedName>
</protein>
<dbReference type="Pfam" id="PF01825">
    <property type="entry name" value="GPS"/>
    <property type="match status" value="1"/>
</dbReference>
<reference evidence="14" key="1">
    <citation type="submission" date="2020-04" db="EMBL/GenBank/DDBJ databases">
        <authorList>
            <person name="Alioto T."/>
            <person name="Alioto T."/>
            <person name="Gomez Garrido J."/>
        </authorList>
    </citation>
    <scope>NUCLEOTIDE SEQUENCE</scope>
    <source>
        <strain evidence="14">A484AB</strain>
    </source>
</reference>
<dbReference type="Proteomes" id="UP001152795">
    <property type="component" value="Unassembled WGS sequence"/>
</dbReference>
<feature type="transmembrane region" description="Helical" evidence="8">
    <location>
        <begin position="746"/>
        <end position="770"/>
    </location>
</feature>
<evidence type="ECO:0000256" key="2">
    <source>
        <dbReference type="ARBA" id="ARBA00022692"/>
    </source>
</evidence>
<feature type="transmembrane region" description="Helical" evidence="8">
    <location>
        <begin position="867"/>
        <end position="885"/>
    </location>
</feature>
<dbReference type="PROSITE" id="PS01180">
    <property type="entry name" value="CUB"/>
    <property type="match status" value="1"/>
</dbReference>
<dbReference type="InterPro" id="IPR036383">
    <property type="entry name" value="TSP1_rpt_sf"/>
</dbReference>
<evidence type="ECO:0000256" key="3">
    <source>
        <dbReference type="ARBA" id="ARBA00022989"/>
    </source>
</evidence>
<dbReference type="GO" id="GO:0007166">
    <property type="term" value="P:cell surface receptor signaling pathway"/>
    <property type="evidence" value="ECO:0007669"/>
    <property type="project" value="InterPro"/>
</dbReference>
<feature type="chain" id="PRO_5043658184" evidence="9">
    <location>
        <begin position="31"/>
        <end position="982"/>
    </location>
</feature>
<dbReference type="SUPFAM" id="SSF82671">
    <property type="entry name" value="SEA domain"/>
    <property type="match status" value="1"/>
</dbReference>
<evidence type="ECO:0000256" key="4">
    <source>
        <dbReference type="ARBA" id="ARBA00023136"/>
    </source>
</evidence>
<dbReference type="GO" id="GO:0004930">
    <property type="term" value="F:G protein-coupled receptor activity"/>
    <property type="evidence" value="ECO:0007669"/>
    <property type="project" value="InterPro"/>
</dbReference>
<feature type="compositionally biased region" description="Basic and acidic residues" evidence="7">
    <location>
        <begin position="925"/>
        <end position="953"/>
    </location>
</feature>
<dbReference type="Gene3D" id="1.20.1070.10">
    <property type="entry name" value="Rhodopsin 7-helix transmembrane proteins"/>
    <property type="match status" value="1"/>
</dbReference>
<keyword evidence="14" id="KW-0675">Receptor</keyword>
<dbReference type="FunFam" id="2.60.120.290:FF:000005">
    <property type="entry name" value="Procollagen C-endopeptidase enhancer 1"/>
    <property type="match status" value="1"/>
</dbReference>
<evidence type="ECO:0000256" key="6">
    <source>
        <dbReference type="PROSITE-ProRule" id="PRU00059"/>
    </source>
</evidence>
<keyword evidence="5" id="KW-1015">Disulfide bond</keyword>
<dbReference type="CDD" id="cd00041">
    <property type="entry name" value="CUB"/>
    <property type="match status" value="1"/>
</dbReference>
<dbReference type="Pfam" id="PF00431">
    <property type="entry name" value="CUB"/>
    <property type="match status" value="1"/>
</dbReference>
<feature type="transmembrane region" description="Helical" evidence="8">
    <location>
        <begin position="714"/>
        <end position="734"/>
    </location>
</feature>
<evidence type="ECO:0000256" key="5">
    <source>
        <dbReference type="ARBA" id="ARBA00023157"/>
    </source>
</evidence>
<evidence type="ECO:0000256" key="1">
    <source>
        <dbReference type="ARBA" id="ARBA00004141"/>
    </source>
</evidence>
<evidence type="ECO:0000313" key="14">
    <source>
        <dbReference type="EMBL" id="CAB3999824.1"/>
    </source>
</evidence>
<keyword evidence="2 8" id="KW-0812">Transmembrane</keyword>
<evidence type="ECO:0000259" key="13">
    <source>
        <dbReference type="PROSITE" id="PS50261"/>
    </source>
</evidence>
<dbReference type="InterPro" id="IPR000832">
    <property type="entry name" value="GPCR_2_secretin-like"/>
</dbReference>
<organism evidence="14 15">
    <name type="scientific">Paramuricea clavata</name>
    <name type="common">Red gorgonian</name>
    <name type="synonym">Violescent sea-whip</name>
    <dbReference type="NCBI Taxonomy" id="317549"/>
    <lineage>
        <taxon>Eukaryota</taxon>
        <taxon>Metazoa</taxon>
        <taxon>Cnidaria</taxon>
        <taxon>Anthozoa</taxon>
        <taxon>Octocorallia</taxon>
        <taxon>Malacalcyonacea</taxon>
        <taxon>Plexauridae</taxon>
        <taxon>Paramuricea</taxon>
    </lineage>
</organism>
<feature type="signal peptide" evidence="9">
    <location>
        <begin position="1"/>
        <end position="30"/>
    </location>
</feature>
<feature type="domain" description="GAIN-B" evidence="12">
    <location>
        <begin position="528"/>
        <end position="674"/>
    </location>
</feature>
<dbReference type="PROSITE" id="PS50221">
    <property type="entry name" value="GAIN_B"/>
    <property type="match status" value="1"/>
</dbReference>
<comment type="caution">
    <text evidence="14">The sequence shown here is derived from an EMBL/GenBank/DDBJ whole genome shotgun (WGS) entry which is preliminary data.</text>
</comment>
<dbReference type="Pfam" id="PF00002">
    <property type="entry name" value="7tm_2"/>
    <property type="match status" value="1"/>
</dbReference>
<evidence type="ECO:0000259" key="10">
    <source>
        <dbReference type="PROSITE" id="PS01180"/>
    </source>
</evidence>
<dbReference type="OrthoDB" id="9991628at2759"/>
<dbReference type="Pfam" id="PF00090">
    <property type="entry name" value="TSP_1"/>
    <property type="match status" value="1"/>
</dbReference>